<accession>A0A6J7HGJ4</accession>
<dbReference type="SUPFAM" id="SSF55961">
    <property type="entry name" value="Bet v1-like"/>
    <property type="match status" value="1"/>
</dbReference>
<proteinExistence type="predicted"/>
<dbReference type="Gene3D" id="3.40.50.720">
    <property type="entry name" value="NAD(P)-binding Rossmann-like Domain"/>
    <property type="match status" value="1"/>
</dbReference>
<dbReference type="PANTHER" id="PTHR12126:SF11">
    <property type="entry name" value="NADH DEHYDROGENASE [UBIQUINONE] 1 ALPHA SUBCOMPLEX SUBUNIT 9, MITOCHONDRIAL"/>
    <property type="match status" value="1"/>
</dbReference>
<dbReference type="GO" id="GO:0044877">
    <property type="term" value="F:protein-containing complex binding"/>
    <property type="evidence" value="ECO:0007669"/>
    <property type="project" value="TreeGrafter"/>
</dbReference>
<dbReference type="PANTHER" id="PTHR12126">
    <property type="entry name" value="NADH-UBIQUINONE OXIDOREDUCTASE 39 KDA SUBUNIT-RELATED"/>
    <property type="match status" value="1"/>
</dbReference>
<organism evidence="2">
    <name type="scientific">freshwater metagenome</name>
    <dbReference type="NCBI Taxonomy" id="449393"/>
    <lineage>
        <taxon>unclassified sequences</taxon>
        <taxon>metagenomes</taxon>
        <taxon>ecological metagenomes</taxon>
    </lineage>
</organism>
<evidence type="ECO:0000313" key="2">
    <source>
        <dbReference type="EMBL" id="CAB4915625.1"/>
    </source>
</evidence>
<dbReference type="InterPro" id="IPR036291">
    <property type="entry name" value="NAD(P)-bd_dom_sf"/>
</dbReference>
<evidence type="ECO:0000259" key="1">
    <source>
        <dbReference type="Pfam" id="PF13460"/>
    </source>
</evidence>
<gene>
    <name evidence="2" type="ORF">UFOPK3610_01101</name>
</gene>
<dbReference type="InterPro" id="IPR051207">
    <property type="entry name" value="ComplexI_NDUFA9_subunit"/>
</dbReference>
<sequence>MSSLGVRLALLGGNGHDGVVPRCLVTGPSGYVGGRLVPRLLDAGWTVRVLARHPERLRDHPWISKVEIVGGDATDSGALDEAMRDVDVAYYLLHSLQEGKNLEIAERQMASAFAVAAKGAGVGRIVYLGGLASAIAKSDMSAHMRSRVEVGEILRDSGVPTVELRAAVIIGSGSASFEMLRYLTERLPAMVTPRWVRAKVQPIAVRDVLRYLVLAANLPPEVNRTFEIGGPEIFSYQEMMQRYARAASLAKRLILPINVLTPKLSSHWVGLVTPVPRNLARPLVESLRHEAICHEHDIAQWIPDPPEGLVGFDQAVSLALQRIRNAEVVSRWTDASTPGAPSDPLPTDPDWTGGTLYTDVREVRSDLTPEQVWQSLERIGGDNGWFAAQFLWQIRGTIDRFVGGVGLRRGRRDPNTLLIGDAVDFWRVEERIEPRLLRLRAEMRMPGLAWLEFVLEPTEDGGTLVQQRATFVPHGLMGHAYWRAVAPFHGFVFPGMARNVAAGRVKSRKRSRAR</sequence>
<reference evidence="2" key="1">
    <citation type="submission" date="2020-05" db="EMBL/GenBank/DDBJ databases">
        <authorList>
            <person name="Chiriac C."/>
            <person name="Salcher M."/>
            <person name="Ghai R."/>
            <person name="Kavagutti S V."/>
        </authorList>
    </citation>
    <scope>NUCLEOTIDE SEQUENCE</scope>
</reference>
<dbReference type="CDD" id="cd05245">
    <property type="entry name" value="SDR_a2"/>
    <property type="match status" value="1"/>
</dbReference>
<feature type="domain" description="NAD(P)-binding" evidence="1">
    <location>
        <begin position="28"/>
        <end position="154"/>
    </location>
</feature>
<protein>
    <submittedName>
        <fullName evidence="2">Unannotated protein</fullName>
    </submittedName>
</protein>
<name>A0A6J7HGJ4_9ZZZZ</name>
<dbReference type="Pfam" id="PF13460">
    <property type="entry name" value="NAD_binding_10"/>
    <property type="match status" value="1"/>
</dbReference>
<dbReference type="Pfam" id="PF11066">
    <property type="entry name" value="DUF2867"/>
    <property type="match status" value="1"/>
</dbReference>
<dbReference type="SUPFAM" id="SSF51735">
    <property type="entry name" value="NAD(P)-binding Rossmann-fold domains"/>
    <property type="match status" value="1"/>
</dbReference>
<dbReference type="AlphaFoldDB" id="A0A6J7HGJ4"/>
<dbReference type="EMBL" id="CAFBMR010000041">
    <property type="protein sequence ID" value="CAB4915625.1"/>
    <property type="molecule type" value="Genomic_DNA"/>
</dbReference>
<dbReference type="InterPro" id="IPR021295">
    <property type="entry name" value="DUF2867"/>
</dbReference>
<dbReference type="InterPro" id="IPR016040">
    <property type="entry name" value="NAD(P)-bd_dom"/>
</dbReference>